<dbReference type="AlphaFoldDB" id="A0A6A6YT64"/>
<dbReference type="OrthoDB" id="4293239at2759"/>
<sequence length="456" mass="48901">MIYLNVLSMLLAALPFLDTTSASPISLTLVARDVNDFRYDSLKDTQQLWNDNDVATTLWNENIQSTLKIYAPGRNSYACHYLGDGCGMSCNEADCLRAGGTAYFVLWALQNYSNFLGRISAAVANVYGVLTSYLPGMPAEFTGDASPPSKDNTAGFSGIIQGLFIAASVTFPETTFTVAAIGLENGLLSVLVTTPEGKVYSDFAQASSALGDAIISIQTSIYTMANNTLIAIPSNDPGYKYSEDPKMPVQSPMNGEFAADVTDNVNPNPPEVIAALSYVAINWLWNNDKIFLAKTNDTVHGGGPIWTGYSFCDGDGNAYTLRNKLIEQPMSAILDGVDEARSGTGSLWLSAIQQINKLRIACNLGTSMSSLQLPEAETSSHADPIVSEILTNCLVTGDLPCGQCGQIVELSGSNGHLDVPQYRSKAYYSSWKCVFCNNCAEALRFCAPDPCALGGR</sequence>
<dbReference type="Proteomes" id="UP000504636">
    <property type="component" value="Unplaced"/>
</dbReference>
<reference evidence="4" key="3">
    <citation type="submission" date="2025-04" db="UniProtKB">
        <authorList>
            <consortium name="RefSeq"/>
        </authorList>
    </citation>
    <scope>IDENTIFICATION</scope>
    <source>
        <strain evidence="4">CBS 304.34</strain>
    </source>
</reference>
<evidence type="ECO:0000313" key="2">
    <source>
        <dbReference type="EMBL" id="KAF2812000.1"/>
    </source>
</evidence>
<organism evidence="2">
    <name type="scientific">Mytilinidion resinicola</name>
    <dbReference type="NCBI Taxonomy" id="574789"/>
    <lineage>
        <taxon>Eukaryota</taxon>
        <taxon>Fungi</taxon>
        <taxon>Dikarya</taxon>
        <taxon>Ascomycota</taxon>
        <taxon>Pezizomycotina</taxon>
        <taxon>Dothideomycetes</taxon>
        <taxon>Pleosporomycetidae</taxon>
        <taxon>Mytilinidiales</taxon>
        <taxon>Mytilinidiaceae</taxon>
        <taxon>Mytilinidion</taxon>
    </lineage>
</organism>
<dbReference type="RefSeq" id="XP_033578964.1">
    <property type="nucleotide sequence ID" value="XM_033725386.1"/>
</dbReference>
<gene>
    <name evidence="2 4" type="ORF">BDZ99DRAFT_519237</name>
</gene>
<reference evidence="2 4" key="1">
    <citation type="journal article" date="2020" name="Stud. Mycol.">
        <title>101 Dothideomycetes genomes: a test case for predicting lifestyles and emergence of pathogens.</title>
        <authorList>
            <person name="Haridas S."/>
            <person name="Albert R."/>
            <person name="Binder M."/>
            <person name="Bloem J."/>
            <person name="Labutti K."/>
            <person name="Salamov A."/>
            <person name="Andreopoulos B."/>
            <person name="Baker S."/>
            <person name="Barry K."/>
            <person name="Bills G."/>
            <person name="Bluhm B."/>
            <person name="Cannon C."/>
            <person name="Castanera R."/>
            <person name="Culley D."/>
            <person name="Daum C."/>
            <person name="Ezra D."/>
            <person name="Gonzalez J."/>
            <person name="Henrissat B."/>
            <person name="Kuo A."/>
            <person name="Liang C."/>
            <person name="Lipzen A."/>
            <person name="Lutzoni F."/>
            <person name="Magnuson J."/>
            <person name="Mondo S."/>
            <person name="Nolan M."/>
            <person name="Ohm R."/>
            <person name="Pangilinan J."/>
            <person name="Park H.-J."/>
            <person name="Ramirez L."/>
            <person name="Alfaro M."/>
            <person name="Sun H."/>
            <person name="Tritt A."/>
            <person name="Yoshinaga Y."/>
            <person name="Zwiers L.-H."/>
            <person name="Turgeon B."/>
            <person name="Goodwin S."/>
            <person name="Spatafora J."/>
            <person name="Crous P."/>
            <person name="Grigoriev I."/>
        </authorList>
    </citation>
    <scope>NUCLEOTIDE SEQUENCE</scope>
    <source>
        <strain evidence="2 4">CBS 304.34</strain>
    </source>
</reference>
<feature type="chain" id="PRO_5044629351" evidence="1">
    <location>
        <begin position="23"/>
        <end position="456"/>
    </location>
</feature>
<keyword evidence="3" id="KW-1185">Reference proteome</keyword>
<evidence type="ECO:0000313" key="4">
    <source>
        <dbReference type="RefSeq" id="XP_033578964.1"/>
    </source>
</evidence>
<name>A0A6A6YT64_9PEZI</name>
<proteinExistence type="predicted"/>
<dbReference type="EMBL" id="MU003698">
    <property type="protein sequence ID" value="KAF2812000.1"/>
    <property type="molecule type" value="Genomic_DNA"/>
</dbReference>
<reference evidence="4" key="2">
    <citation type="submission" date="2020-04" db="EMBL/GenBank/DDBJ databases">
        <authorList>
            <consortium name="NCBI Genome Project"/>
        </authorList>
    </citation>
    <scope>NUCLEOTIDE SEQUENCE</scope>
    <source>
        <strain evidence="4">CBS 304.34</strain>
    </source>
</reference>
<dbReference type="GeneID" id="54466279"/>
<evidence type="ECO:0000313" key="3">
    <source>
        <dbReference type="Proteomes" id="UP000504636"/>
    </source>
</evidence>
<accession>A0A6A6YT64</accession>
<keyword evidence="1" id="KW-0732">Signal</keyword>
<protein>
    <submittedName>
        <fullName evidence="2 4">Uncharacterized protein</fullName>
    </submittedName>
</protein>
<evidence type="ECO:0000256" key="1">
    <source>
        <dbReference type="SAM" id="SignalP"/>
    </source>
</evidence>
<feature type="signal peptide" evidence="1">
    <location>
        <begin position="1"/>
        <end position="22"/>
    </location>
</feature>